<gene>
    <name evidence="2" type="ORF">A33Q_4164</name>
</gene>
<dbReference type="EMBL" id="ALWO02000052">
    <property type="protein sequence ID" value="EOZ92071.1"/>
    <property type="molecule type" value="Genomic_DNA"/>
</dbReference>
<dbReference type="Gene3D" id="2.60.40.10">
    <property type="entry name" value="Immunoglobulins"/>
    <property type="match status" value="1"/>
</dbReference>
<evidence type="ECO:0000313" key="3">
    <source>
        <dbReference type="Proteomes" id="UP000006073"/>
    </source>
</evidence>
<accession>S2DJE1</accession>
<dbReference type="InterPro" id="IPR001434">
    <property type="entry name" value="OmcB-like_DUF11"/>
</dbReference>
<dbReference type="InterPro" id="IPR051172">
    <property type="entry name" value="Chlamydia_OmcB"/>
</dbReference>
<name>S2DJE1_INDAL</name>
<keyword evidence="3" id="KW-1185">Reference proteome</keyword>
<dbReference type="AlphaFoldDB" id="S2DJE1"/>
<organism evidence="2 3">
    <name type="scientific">Indibacter alkaliphilus (strain CCUG 57479 / KCTC 22604 / LW1)</name>
    <dbReference type="NCBI Taxonomy" id="1189612"/>
    <lineage>
        <taxon>Bacteria</taxon>
        <taxon>Pseudomonadati</taxon>
        <taxon>Bacteroidota</taxon>
        <taxon>Cytophagia</taxon>
        <taxon>Cytophagales</taxon>
        <taxon>Cyclobacteriaceae</taxon>
    </lineage>
</organism>
<dbReference type="Pfam" id="PF13585">
    <property type="entry name" value="CHU_C"/>
    <property type="match status" value="1"/>
</dbReference>
<dbReference type="NCBIfam" id="TIGR04131">
    <property type="entry name" value="Bac_Flav_CTERM"/>
    <property type="match status" value="1"/>
</dbReference>
<dbReference type="InterPro" id="IPR047589">
    <property type="entry name" value="DUF11_rpt"/>
</dbReference>
<dbReference type="InterPro" id="IPR026341">
    <property type="entry name" value="T9SS_type_B"/>
</dbReference>
<dbReference type="NCBIfam" id="TIGR01451">
    <property type="entry name" value="B_ant_repeat"/>
    <property type="match status" value="1"/>
</dbReference>
<evidence type="ECO:0000259" key="1">
    <source>
        <dbReference type="Pfam" id="PF01345"/>
    </source>
</evidence>
<proteinExistence type="predicted"/>
<dbReference type="InterPro" id="IPR013783">
    <property type="entry name" value="Ig-like_fold"/>
</dbReference>
<sequence>MINVFHLQAQSTIYVDKNNNSEGIKEVTLIIDRGGANEQRIVQTSQTNENPSPGNVPVEIESILLENGERIFATSRFPVVKSANTLLGSDLSPADVRVIKYNHTERSQHISHANNLQNFLRAMEEVVSVPDLRSYWDISPTPIFEENNAFVDIIYPNQIPSSGYMLISERNGNSGMDLLPLDADGNVIQNASLVTVMPEYTWNTGVNHQIDLPEQKQWLTIINAGIFNTTTPIHGFRVFDIMEADGKFVFFAREVSAVPDNAGPVFGFSGGNNIINIFDNDELDGRPLDPEDIELVVFDIEGSLASGFIILNQDPNSQGFGNVSVAAGTPAGVYTFEYEITDKLDGRKDRTTVTIRVTDPVDPEFEDCRGSDFLACNGNEFSYGSIFLSDQTGNKIEGESCEFGTSSEVYISVAFNSAFENTRFETRLLADLYIGQSNTPVKISAFLGTLDAGVQESVIRVISEKFIWNCGDELSLKNVLLLWRAEDDLTDAATCEDYNSEFTECSEAINIQTPTVDNESCIDAARISGKVIHEITGEPISGVPVLLISQGGKDDLVYVAVTASDGRYIFDEIVFGEYLVQVNEANLNAVKGLFASGESSFTVVVDACINQVEDFNYGPSNDLYLGGIVWYDANGNGVQDEWYDANDDGKVTLNDPTKGAIDINEWEWFDLNGDGRYDGPENFGELNIAGFGNAKSTNIKVVGPNGFERGSYIGKTGYWSELIEQSDAFGEYSAQLIMDRNLNDQASAKGESGLIKTLPNLRTEFLDSNIRFAIECGLTTPEFVERTLSRSKTRHNDLHFGIRCHEGFVEIIANDDDLGEHFISYVGPLGNILENDLLNGKPVTPDLVDFEFTELDGLIGLSIEENGDLSLLIPEINAPRTYTLRYTLREVGYPDNFDEATVTLILVSDNIDLAIEKTSNGAEIYEGDEFEYTLTISNLGDTGATNVEIVDVLPPGLSYVSTVSFSSDNSIDLQTNVTGNSITYFIPRFNAGVVLTISVVVTADALNGTNSLTITNQATVSAAEEDINPANNSATDVNVINPFFIPNVITPNGDNKNDRFEIKGIGKFATNDIVIFNRYGDHVFQIENYDNNWDAPGQVAGTYYYIFRGSDRAGRMHEFKGWVQIIKD</sequence>
<dbReference type="Pfam" id="PF01345">
    <property type="entry name" value="DUF11"/>
    <property type="match status" value="1"/>
</dbReference>
<comment type="caution">
    <text evidence="2">The sequence shown here is derived from an EMBL/GenBank/DDBJ whole genome shotgun (WGS) entry which is preliminary data.</text>
</comment>
<dbReference type="STRING" id="1189612.A33Q_4164"/>
<dbReference type="PANTHER" id="PTHR34819">
    <property type="entry name" value="LARGE CYSTEINE-RICH PERIPLASMIC PROTEIN OMCB"/>
    <property type="match status" value="1"/>
</dbReference>
<evidence type="ECO:0000313" key="2">
    <source>
        <dbReference type="EMBL" id="EOZ92071.1"/>
    </source>
</evidence>
<reference evidence="2 3" key="1">
    <citation type="journal article" date="2013" name="Genome Announc.">
        <title>Draft Genome Sequence of Indibacter alkaliphilus Strain LW1T, Isolated from Lonar Lake, a Haloalkaline Lake in the Buldana District of Maharashtra, India.</title>
        <authorList>
            <person name="Singh A."/>
            <person name="Kumar Jangir P."/>
            <person name="Sharma R."/>
            <person name="Singh A."/>
            <person name="Kumar Pinnaka A."/>
            <person name="Shivaji S."/>
        </authorList>
    </citation>
    <scope>NUCLEOTIDE SEQUENCE [LARGE SCALE GENOMIC DNA]</scope>
    <source>
        <strain evidence="3">CCUG 57479 / KCTC 22604 / LW1</strain>
    </source>
</reference>
<dbReference type="eggNOG" id="COG2304">
    <property type="taxonomic scope" value="Bacteria"/>
</dbReference>
<dbReference type="Gene3D" id="2.60.40.740">
    <property type="match status" value="1"/>
</dbReference>
<dbReference type="Proteomes" id="UP000006073">
    <property type="component" value="Unassembled WGS sequence"/>
</dbReference>
<dbReference type="eggNOG" id="COG1361">
    <property type="taxonomic scope" value="Bacteria"/>
</dbReference>
<dbReference type="SUPFAM" id="SSF49478">
    <property type="entry name" value="Cna protein B-type domain"/>
    <property type="match status" value="1"/>
</dbReference>
<protein>
    <submittedName>
        <fullName evidence="2">Internalin, putative</fullName>
    </submittedName>
</protein>
<feature type="domain" description="DUF11" evidence="1">
    <location>
        <begin position="912"/>
        <end position="1035"/>
    </location>
</feature>